<name>A0A2N9J951_FAGSY</name>
<keyword evidence="3" id="KW-0238">DNA-binding</keyword>
<dbReference type="EMBL" id="OIVN01006427">
    <property type="protein sequence ID" value="SPD32941.1"/>
    <property type="molecule type" value="Genomic_DNA"/>
</dbReference>
<evidence type="ECO:0000259" key="7">
    <source>
        <dbReference type="PROSITE" id="PS50066"/>
    </source>
</evidence>
<dbReference type="SMART" id="SM00432">
    <property type="entry name" value="MADS"/>
    <property type="match status" value="1"/>
</dbReference>
<evidence type="ECO:0000256" key="6">
    <source>
        <dbReference type="SAM" id="Coils"/>
    </source>
</evidence>
<feature type="coiled-coil region" evidence="6">
    <location>
        <begin position="90"/>
        <end position="124"/>
    </location>
</feature>
<dbReference type="Pfam" id="PF00319">
    <property type="entry name" value="SRF-TF"/>
    <property type="match status" value="1"/>
</dbReference>
<dbReference type="PANTHER" id="PTHR11945">
    <property type="entry name" value="MADS BOX PROTEIN"/>
    <property type="match status" value="1"/>
</dbReference>
<feature type="domain" description="MADS-box" evidence="7">
    <location>
        <begin position="4"/>
        <end position="64"/>
    </location>
</feature>
<keyword evidence="2" id="KW-0805">Transcription regulation</keyword>
<dbReference type="PANTHER" id="PTHR11945:SF534">
    <property type="entry name" value="MYOCYTE-SPECIFIC ENHANCER FACTOR 2"/>
    <property type="match status" value="1"/>
</dbReference>
<accession>A0A2N9J951</accession>
<dbReference type="PRINTS" id="PR00404">
    <property type="entry name" value="MADSDOMAIN"/>
</dbReference>
<dbReference type="GO" id="GO:0005634">
    <property type="term" value="C:nucleus"/>
    <property type="evidence" value="ECO:0007669"/>
    <property type="project" value="UniProtKB-SubCell"/>
</dbReference>
<evidence type="ECO:0000256" key="5">
    <source>
        <dbReference type="ARBA" id="ARBA00023242"/>
    </source>
</evidence>
<dbReference type="GO" id="GO:0046983">
    <property type="term" value="F:protein dimerization activity"/>
    <property type="evidence" value="ECO:0007669"/>
    <property type="project" value="InterPro"/>
</dbReference>
<protein>
    <recommendedName>
        <fullName evidence="7">MADS-box domain-containing protein</fullName>
    </recommendedName>
</protein>
<dbReference type="GO" id="GO:0000981">
    <property type="term" value="F:DNA-binding transcription factor activity, RNA polymerase II-specific"/>
    <property type="evidence" value="ECO:0007669"/>
    <property type="project" value="TreeGrafter"/>
</dbReference>
<dbReference type="GO" id="GO:0000978">
    <property type="term" value="F:RNA polymerase II cis-regulatory region sequence-specific DNA binding"/>
    <property type="evidence" value="ECO:0007669"/>
    <property type="project" value="TreeGrafter"/>
</dbReference>
<keyword evidence="5" id="KW-0539">Nucleus</keyword>
<evidence type="ECO:0000313" key="8">
    <source>
        <dbReference type="EMBL" id="SPD32941.1"/>
    </source>
</evidence>
<keyword evidence="6" id="KW-0175">Coiled coil</keyword>
<evidence type="ECO:0000256" key="4">
    <source>
        <dbReference type="ARBA" id="ARBA00023163"/>
    </source>
</evidence>
<dbReference type="PROSITE" id="PS50066">
    <property type="entry name" value="MADS_BOX_2"/>
    <property type="match status" value="1"/>
</dbReference>
<dbReference type="AlphaFoldDB" id="A0A2N9J951"/>
<comment type="subcellular location">
    <subcellularLocation>
        <location evidence="1">Nucleus</location>
    </subcellularLocation>
</comment>
<sequence length="231" mass="26387">MTFKGHQNIEIKEIAERRKRDITFCRRRASLFKKAGELCILCGAEISIITFSRTEKVYGFSHPNVDNVLNRYLSGNSFHAYPAAANALNVDEVNKEYAELLKEMSEEEKRMAEIEEAKKTNNKMFLWDEPIDDMGLEELKHYLAALREMRTKVATKADEYMRRGKSTLQPSYYEYDVGLGNHHHYFGKSIMQPSYYVGLANHHRQFGNLSGYDNASGSGGVAGAYVGNNDY</sequence>
<dbReference type="GO" id="GO:0045893">
    <property type="term" value="P:positive regulation of DNA-templated transcription"/>
    <property type="evidence" value="ECO:0007669"/>
    <property type="project" value="UniProtKB-ARBA"/>
</dbReference>
<dbReference type="Gene3D" id="3.40.1810.10">
    <property type="entry name" value="Transcription factor, MADS-box"/>
    <property type="match status" value="1"/>
</dbReference>
<reference evidence="8" key="1">
    <citation type="submission" date="2018-02" db="EMBL/GenBank/DDBJ databases">
        <authorList>
            <person name="Cohen D.B."/>
            <person name="Kent A.D."/>
        </authorList>
    </citation>
    <scope>NUCLEOTIDE SEQUENCE</scope>
</reference>
<evidence type="ECO:0000256" key="1">
    <source>
        <dbReference type="ARBA" id="ARBA00004123"/>
    </source>
</evidence>
<keyword evidence="4" id="KW-0804">Transcription</keyword>
<organism evidence="8">
    <name type="scientific">Fagus sylvatica</name>
    <name type="common">Beechnut</name>
    <dbReference type="NCBI Taxonomy" id="28930"/>
    <lineage>
        <taxon>Eukaryota</taxon>
        <taxon>Viridiplantae</taxon>
        <taxon>Streptophyta</taxon>
        <taxon>Embryophyta</taxon>
        <taxon>Tracheophyta</taxon>
        <taxon>Spermatophyta</taxon>
        <taxon>Magnoliopsida</taxon>
        <taxon>eudicotyledons</taxon>
        <taxon>Gunneridae</taxon>
        <taxon>Pentapetalae</taxon>
        <taxon>rosids</taxon>
        <taxon>fabids</taxon>
        <taxon>Fagales</taxon>
        <taxon>Fagaceae</taxon>
        <taxon>Fagus</taxon>
    </lineage>
</organism>
<dbReference type="InterPro" id="IPR002100">
    <property type="entry name" value="TF_MADSbox"/>
</dbReference>
<dbReference type="SUPFAM" id="SSF55455">
    <property type="entry name" value="SRF-like"/>
    <property type="match status" value="1"/>
</dbReference>
<evidence type="ECO:0000256" key="2">
    <source>
        <dbReference type="ARBA" id="ARBA00023015"/>
    </source>
</evidence>
<proteinExistence type="predicted"/>
<gene>
    <name evidence="8" type="ORF">FSB_LOCUS60823</name>
</gene>
<dbReference type="InterPro" id="IPR036879">
    <property type="entry name" value="TF_MADSbox_sf"/>
</dbReference>
<evidence type="ECO:0000256" key="3">
    <source>
        <dbReference type="ARBA" id="ARBA00023125"/>
    </source>
</evidence>